<proteinExistence type="predicted"/>
<dbReference type="Pfam" id="PF03004">
    <property type="entry name" value="Transposase_24"/>
    <property type="match status" value="1"/>
</dbReference>
<gene>
    <name evidence="2" type="ORF">Tci_038434</name>
</gene>
<evidence type="ECO:0008006" key="3">
    <source>
        <dbReference type="Google" id="ProtNLM"/>
    </source>
</evidence>
<feature type="compositionally biased region" description="Gly residues" evidence="1">
    <location>
        <begin position="430"/>
        <end position="439"/>
    </location>
</feature>
<organism evidence="2">
    <name type="scientific">Tanacetum cinerariifolium</name>
    <name type="common">Dalmatian daisy</name>
    <name type="synonym">Chrysanthemum cinerariifolium</name>
    <dbReference type="NCBI Taxonomy" id="118510"/>
    <lineage>
        <taxon>Eukaryota</taxon>
        <taxon>Viridiplantae</taxon>
        <taxon>Streptophyta</taxon>
        <taxon>Embryophyta</taxon>
        <taxon>Tracheophyta</taxon>
        <taxon>Spermatophyta</taxon>
        <taxon>Magnoliopsida</taxon>
        <taxon>eudicotyledons</taxon>
        <taxon>Gunneridae</taxon>
        <taxon>Pentapetalae</taxon>
        <taxon>asterids</taxon>
        <taxon>campanulids</taxon>
        <taxon>Asterales</taxon>
        <taxon>Asteraceae</taxon>
        <taxon>Asteroideae</taxon>
        <taxon>Anthemideae</taxon>
        <taxon>Anthemidinae</taxon>
        <taxon>Tanacetum</taxon>
    </lineage>
</organism>
<feature type="region of interest" description="Disordered" evidence="1">
    <location>
        <begin position="419"/>
        <end position="456"/>
    </location>
</feature>
<dbReference type="EMBL" id="BKCJ010005387">
    <property type="protein sequence ID" value="GEU66456.1"/>
    <property type="molecule type" value="Genomic_DNA"/>
</dbReference>
<name>A0A6L2LXG0_TANCI</name>
<feature type="compositionally biased region" description="Acidic residues" evidence="1">
    <location>
        <begin position="440"/>
        <end position="456"/>
    </location>
</feature>
<evidence type="ECO:0000313" key="2">
    <source>
        <dbReference type="EMBL" id="GEU66456.1"/>
    </source>
</evidence>
<dbReference type="InterPro" id="IPR036691">
    <property type="entry name" value="Endo/exonu/phosph_ase_sf"/>
</dbReference>
<dbReference type="SUPFAM" id="SSF56219">
    <property type="entry name" value="DNase I-like"/>
    <property type="match status" value="1"/>
</dbReference>
<dbReference type="AlphaFoldDB" id="A0A6L2LXG0"/>
<protein>
    <recommendedName>
        <fullName evidence="3">RNA-directed DNA polymerase, eukaryota</fullName>
    </recommendedName>
</protein>
<evidence type="ECO:0000256" key="1">
    <source>
        <dbReference type="SAM" id="MobiDB-lite"/>
    </source>
</evidence>
<accession>A0A6L2LXG0</accession>
<reference evidence="2" key="1">
    <citation type="journal article" date="2019" name="Sci. Rep.">
        <title>Draft genome of Tanacetum cinerariifolium, the natural source of mosquito coil.</title>
        <authorList>
            <person name="Yamashiro T."/>
            <person name="Shiraishi A."/>
            <person name="Satake H."/>
            <person name="Nakayama K."/>
        </authorList>
    </citation>
    <scope>NUCLEOTIDE SEQUENCE</scope>
</reference>
<dbReference type="Gene3D" id="3.60.10.10">
    <property type="entry name" value="Endonuclease/exonuclease/phosphatase"/>
    <property type="match status" value="1"/>
</dbReference>
<dbReference type="InterPro" id="IPR004252">
    <property type="entry name" value="Probable_transposase_24"/>
</dbReference>
<comment type="caution">
    <text evidence="2">The sequence shown here is derived from an EMBL/GenBank/DDBJ whole genome shotgun (WGS) entry which is preliminary data.</text>
</comment>
<sequence length="456" mass="51499">MCSATFWLVDGSMDPGTMHPSAFKVDPSPAKVAIGPTKLNCFVSLVDTLLLSNPKPILQLEDGREHQVNKDPIEEGEKEKHLLWDYLEREIKRWDGEVVTMGDFNEVRHKCERLGSVFNASEANVFNSFIVGSGLAEVVLGGRKFTWCHKSRSKMSKLDRNASFDFRSLQAYGFPDHHHVILHERELPLHHPSWRQMPPKQKAGVVAKIGTQFDLRPHMESNRWPQIYAGIQQHLQKIYNGRKAALKQRYWLAFWNDPKNLARAAQNKQNRANSKVVCRQGSRSIAAFRDMHMETSATREYPSLIYAFFMTHTVGGLFLDPEDKALYDEMLRLQGLGSNTPTGVPYTEDEIMAIVRGGKQRGHIPGVGRVLPGQCTVVPPPSQGTHLADIDRLKKREKLLTKEVNMFKRLFRSDDRFSQMLTQLESQPDYGGGSGSGGCGDDEPGDDEDDGEEQKV</sequence>